<organism evidence="2 3">
    <name type="scientific">Alkalihalophilus pseudofirmus (strain ATCC BAA-2126 / JCM 17055 / OF4)</name>
    <name type="common">Bacillus pseudofirmus</name>
    <dbReference type="NCBI Taxonomy" id="398511"/>
    <lineage>
        <taxon>Bacteria</taxon>
        <taxon>Bacillati</taxon>
        <taxon>Bacillota</taxon>
        <taxon>Bacilli</taxon>
        <taxon>Bacillales</taxon>
        <taxon>Bacillaceae</taxon>
        <taxon>Alkalihalophilus</taxon>
    </lineage>
</organism>
<dbReference type="HOGENOM" id="CLU_1691996_0_0_9"/>
<dbReference type="EMBL" id="CP001880">
    <property type="protein sequence ID" value="ADC52369.1"/>
    <property type="molecule type" value="Genomic_DNA"/>
</dbReference>
<geneLocation type="plasmid" evidence="2 3">
    <name>pBpOF4-02</name>
</geneLocation>
<sequence length="155" mass="17977">MKKLVTTLLLAICIVSYNTPVQSVIAMSDQVNKNLQDQANQGKDLIEWVALWDEPTTREGKLERMLTTELQRRTLFALQEKNYLKLGKQNVYYIDPFKITDMRTIDGGFSELDVIASVYRVIGDTAEKKAERFQITFRHNYEFGFVVTDCQRITE</sequence>
<keyword evidence="3" id="KW-1185">Reference proteome</keyword>
<name>D3G1Z3_ALKPO</name>
<protein>
    <submittedName>
        <fullName evidence="2">Uncharacterized protein</fullName>
    </submittedName>
</protein>
<dbReference type="KEGG" id="bpf:BpOF4_21869"/>
<proteinExistence type="predicted"/>
<accession>D3G1Z3</accession>
<reference evidence="2 3" key="1">
    <citation type="journal article" date="2011" name="Environ. Microbiol.">
        <title>Genome of alkaliphilic Bacillus pseudofirmus OF4 reveals adaptations that support the ability to grow in an external pH range from 7.5 to 11.4.</title>
        <authorList>
            <person name="Janto B."/>
            <person name="Ahmed A."/>
            <person name="Ito M."/>
            <person name="Liu J."/>
            <person name="Hicks D.B."/>
            <person name="Pagni S."/>
            <person name="Fackelmayer O.J."/>
            <person name="Smith T.A."/>
            <person name="Earl J."/>
            <person name="Elbourne L.D."/>
            <person name="Hassan K."/>
            <person name="Paulsen I.T."/>
            <person name="Kolsto A.B."/>
            <person name="Tourasse N.J."/>
            <person name="Ehrlich G.D."/>
            <person name="Boissy R."/>
            <person name="Ivey D.M."/>
            <person name="Li G."/>
            <person name="Xue Y."/>
            <person name="Ma Y."/>
            <person name="Hu F.Z."/>
            <person name="Krulwich T.A."/>
        </authorList>
    </citation>
    <scope>NUCLEOTIDE SEQUENCE [LARGE SCALE GENOMIC DNA]</scope>
    <source>
        <strain evidence="3">ATCC BAA-2126 / JCM 17055 / OF4</strain>
    </source>
</reference>
<keyword evidence="1" id="KW-0732">Signal</keyword>
<evidence type="ECO:0000256" key="1">
    <source>
        <dbReference type="SAM" id="SignalP"/>
    </source>
</evidence>
<feature type="signal peptide" evidence="1">
    <location>
        <begin position="1"/>
        <end position="23"/>
    </location>
</feature>
<evidence type="ECO:0000313" key="2">
    <source>
        <dbReference type="EMBL" id="ADC52369.1"/>
    </source>
</evidence>
<dbReference type="Proteomes" id="UP000001544">
    <property type="component" value="Plasmid pBpOF4-02"/>
</dbReference>
<keyword evidence="2" id="KW-0614">Plasmid</keyword>
<evidence type="ECO:0000313" key="3">
    <source>
        <dbReference type="Proteomes" id="UP000001544"/>
    </source>
</evidence>
<dbReference type="AlphaFoldDB" id="D3G1Z3"/>
<dbReference type="RefSeq" id="WP_012961271.1">
    <property type="nucleotide sequence ID" value="NC_013793.1"/>
</dbReference>
<feature type="chain" id="PRO_5038352401" evidence="1">
    <location>
        <begin position="24"/>
        <end position="155"/>
    </location>
</feature>
<gene>
    <name evidence="2" type="ordered locus">BpOF4_21869</name>
</gene>